<dbReference type="PANTHER" id="PTHR48109:SF1">
    <property type="entry name" value="DIHYDROOROTATE DEHYDROGENASE (FUMARATE)"/>
    <property type="match status" value="1"/>
</dbReference>
<feature type="binding site" evidence="9">
    <location>
        <begin position="44"/>
        <end position="45"/>
    </location>
    <ligand>
        <name>FMN</name>
        <dbReference type="ChEBI" id="CHEBI:58210"/>
    </ligand>
</feature>
<dbReference type="InterPro" id="IPR033888">
    <property type="entry name" value="DHOD_1B"/>
</dbReference>
<dbReference type="OrthoDB" id="9794954at2"/>
<dbReference type="NCBIfam" id="NF005574">
    <property type="entry name" value="PRK07259.1"/>
    <property type="match status" value="1"/>
</dbReference>
<dbReference type="EMBL" id="MWQY01000005">
    <property type="protein sequence ID" value="ORC36483.1"/>
    <property type="molecule type" value="Genomic_DNA"/>
</dbReference>
<dbReference type="InterPro" id="IPR005720">
    <property type="entry name" value="Dihydroorotate_DH_cat"/>
</dbReference>
<feature type="binding site" evidence="9">
    <location>
        <position position="126"/>
    </location>
    <ligand>
        <name>substrate</name>
    </ligand>
</feature>
<feature type="binding site" evidence="9">
    <location>
        <begin position="68"/>
        <end position="72"/>
    </location>
    <ligand>
        <name>substrate</name>
    </ligand>
</feature>
<keyword evidence="12" id="KW-1185">Reference proteome</keyword>
<organism evidence="11 12">
    <name type="scientific">Marispirochaeta aestuarii</name>
    <dbReference type="NCBI Taxonomy" id="1963862"/>
    <lineage>
        <taxon>Bacteria</taxon>
        <taxon>Pseudomonadati</taxon>
        <taxon>Spirochaetota</taxon>
        <taxon>Spirochaetia</taxon>
        <taxon>Spirochaetales</taxon>
        <taxon>Spirochaetaceae</taxon>
        <taxon>Marispirochaeta</taxon>
    </lineage>
</organism>
<dbReference type="GO" id="GO:0004152">
    <property type="term" value="F:dihydroorotate dehydrogenase activity"/>
    <property type="evidence" value="ECO:0007669"/>
    <property type="project" value="UniProtKB-UniRule"/>
</dbReference>
<dbReference type="CDD" id="cd04740">
    <property type="entry name" value="DHOD_1B_like"/>
    <property type="match status" value="1"/>
</dbReference>
<feature type="binding site" evidence="9">
    <location>
        <position position="98"/>
    </location>
    <ligand>
        <name>FMN</name>
        <dbReference type="ChEBI" id="CHEBI:58210"/>
    </ligand>
</feature>
<dbReference type="InterPro" id="IPR013785">
    <property type="entry name" value="Aldolase_TIM"/>
</dbReference>
<keyword evidence="7 9" id="KW-0665">Pyrimidine biosynthesis</keyword>
<evidence type="ECO:0000256" key="9">
    <source>
        <dbReference type="HAMAP-Rule" id="MF_00224"/>
    </source>
</evidence>
<comment type="function">
    <text evidence="9">Catalyzes the conversion of dihydroorotate to orotate.</text>
</comment>
<evidence type="ECO:0000256" key="3">
    <source>
        <dbReference type="ARBA" id="ARBA00008008"/>
    </source>
</evidence>
<feature type="binding site" evidence="9">
    <location>
        <position position="126"/>
    </location>
    <ligand>
        <name>FMN</name>
        <dbReference type="ChEBI" id="CHEBI:58210"/>
    </ligand>
</feature>
<evidence type="ECO:0000256" key="2">
    <source>
        <dbReference type="ARBA" id="ARBA00004725"/>
    </source>
</evidence>
<accession>A0A1Y1RZW1</accession>
<dbReference type="Gene3D" id="3.20.20.70">
    <property type="entry name" value="Aldolase class I"/>
    <property type="match status" value="1"/>
</dbReference>
<feature type="binding site" evidence="9">
    <location>
        <position position="20"/>
    </location>
    <ligand>
        <name>FMN</name>
        <dbReference type="ChEBI" id="CHEBI:58210"/>
    </ligand>
</feature>
<protein>
    <recommendedName>
        <fullName evidence="9">Dihydroorotate dehydrogenase</fullName>
        <shortName evidence="9">DHOD</shortName>
        <shortName evidence="9">DHODase</shortName>
        <shortName evidence="9">DHOdehase</shortName>
        <ecNumber evidence="9">1.3.-.-</ecNumber>
    </recommendedName>
</protein>
<evidence type="ECO:0000256" key="7">
    <source>
        <dbReference type="ARBA" id="ARBA00022975"/>
    </source>
</evidence>
<evidence type="ECO:0000313" key="11">
    <source>
        <dbReference type="EMBL" id="ORC36483.1"/>
    </source>
</evidence>
<dbReference type="GO" id="GO:0006207">
    <property type="term" value="P:'de novo' pyrimidine nucleobase biosynthetic process"/>
    <property type="evidence" value="ECO:0007669"/>
    <property type="project" value="InterPro"/>
</dbReference>
<dbReference type="EC" id="1.3.-.-" evidence="9"/>
<comment type="pathway">
    <text evidence="2 9">Pyrimidine metabolism; UMP biosynthesis via de novo pathway.</text>
</comment>
<keyword evidence="6 9" id="KW-0288">FMN</keyword>
<evidence type="ECO:0000256" key="4">
    <source>
        <dbReference type="ARBA" id="ARBA00022490"/>
    </source>
</evidence>
<feature type="binding site" evidence="9">
    <location>
        <position position="164"/>
    </location>
    <ligand>
        <name>FMN</name>
        <dbReference type="ChEBI" id="CHEBI:58210"/>
    </ligand>
</feature>
<feature type="binding site" evidence="9">
    <location>
        <begin position="264"/>
        <end position="265"/>
    </location>
    <ligand>
        <name>FMN</name>
        <dbReference type="ChEBI" id="CHEBI:58210"/>
    </ligand>
</feature>
<evidence type="ECO:0000313" key="12">
    <source>
        <dbReference type="Proteomes" id="UP000192343"/>
    </source>
</evidence>
<reference evidence="11 12" key="1">
    <citation type="submission" date="2017-03" db="EMBL/GenBank/DDBJ databases">
        <title>Draft Genome sequence of Marispirochaeta sp. strain JC444.</title>
        <authorList>
            <person name="Shivani Y."/>
            <person name="Subhash Y."/>
            <person name="Sasikala C."/>
            <person name="Ramana C."/>
        </authorList>
    </citation>
    <scope>NUCLEOTIDE SEQUENCE [LARGE SCALE GENOMIC DNA]</scope>
    <source>
        <strain evidence="11 12">JC444</strain>
    </source>
</reference>
<dbReference type="InterPro" id="IPR050074">
    <property type="entry name" value="DHO_dehydrogenase"/>
</dbReference>
<feature type="binding site" evidence="9">
    <location>
        <position position="190"/>
    </location>
    <ligand>
        <name>FMN</name>
        <dbReference type="ChEBI" id="CHEBI:58210"/>
    </ligand>
</feature>
<feature type="binding site" evidence="9">
    <location>
        <position position="44"/>
    </location>
    <ligand>
        <name>substrate</name>
    </ligand>
</feature>
<feature type="binding site" evidence="9">
    <location>
        <begin position="191"/>
        <end position="192"/>
    </location>
    <ligand>
        <name>substrate</name>
    </ligand>
</feature>
<dbReference type="UniPathway" id="UPA00070"/>
<sequence>MELTVQIGTKKLPNPTGVASGTFGYGSEYEELVDLSSLGAIYSKAVTPEARPGNDIPRIIETPAGLLNSIGLANVGLERFISEKLPLFRRFPCPVVVNVAGKNDEDYCRVVEELDEFDEVWGYEINLSCPNVKEGCLAFGSNPAYVEGLTRKLRGLSPKPMIIKLTPNVTDIASIAKAAEAGGADAVSCINTLVGMVIDIHKKKPVLPAGTGGLSGPAIKPVGVAAVYRVKRAVGIPVIGIGGIQNAEDAIEYLLAGASAVQIGTATFVDPAAPVKVLAGIKAYMKEEGLESLKDFHRYIP</sequence>
<evidence type="ECO:0000256" key="6">
    <source>
        <dbReference type="ARBA" id="ARBA00022643"/>
    </source>
</evidence>
<dbReference type="SUPFAM" id="SSF51395">
    <property type="entry name" value="FMN-linked oxidoreductases"/>
    <property type="match status" value="1"/>
</dbReference>
<keyword evidence="8 9" id="KW-0560">Oxidoreductase</keyword>
<feature type="binding site" evidence="9">
    <location>
        <position position="216"/>
    </location>
    <ligand>
        <name>FMN</name>
        <dbReference type="ChEBI" id="CHEBI:58210"/>
    </ligand>
</feature>
<dbReference type="FunFam" id="3.20.20.70:FF:000027">
    <property type="entry name" value="Dihydropyrimidine dehydrogenase [NADP(+)]"/>
    <property type="match status" value="1"/>
</dbReference>
<gene>
    <name evidence="9" type="primary">pyrD</name>
    <name evidence="11" type="ORF">B4O97_05250</name>
</gene>
<dbReference type="InterPro" id="IPR049622">
    <property type="entry name" value="Dihydroorotate_DH_I"/>
</dbReference>
<dbReference type="GO" id="GO:0044205">
    <property type="term" value="P:'de novo' UMP biosynthetic process"/>
    <property type="evidence" value="ECO:0007669"/>
    <property type="project" value="UniProtKB-UniRule"/>
</dbReference>
<keyword evidence="5 9" id="KW-0285">Flavoprotein</keyword>
<dbReference type="GO" id="GO:0005737">
    <property type="term" value="C:cytoplasm"/>
    <property type="evidence" value="ECO:0007669"/>
    <property type="project" value="UniProtKB-SubCell"/>
</dbReference>
<dbReference type="AlphaFoldDB" id="A0A1Y1RZW1"/>
<evidence type="ECO:0000256" key="5">
    <source>
        <dbReference type="ARBA" id="ARBA00022630"/>
    </source>
</evidence>
<evidence type="ECO:0000259" key="10">
    <source>
        <dbReference type="Pfam" id="PF01180"/>
    </source>
</evidence>
<evidence type="ECO:0000256" key="8">
    <source>
        <dbReference type="ARBA" id="ARBA00023002"/>
    </source>
</evidence>
<comment type="cofactor">
    <cofactor evidence="9">
        <name>FMN</name>
        <dbReference type="ChEBI" id="CHEBI:58210"/>
    </cofactor>
    <text evidence="9">Binds 1 FMN per subunit.</text>
</comment>
<proteinExistence type="inferred from homology"/>
<keyword evidence="4 9" id="KW-0963">Cytoplasm</keyword>
<dbReference type="STRING" id="1963862.B4O97_05250"/>
<dbReference type="PIRSF" id="PIRSF000164">
    <property type="entry name" value="DHO_oxidase"/>
    <property type="match status" value="1"/>
</dbReference>
<dbReference type="HAMAP" id="MF_00224">
    <property type="entry name" value="DHO_dh_type1"/>
    <property type="match status" value="1"/>
</dbReference>
<dbReference type="InterPro" id="IPR001295">
    <property type="entry name" value="Dihydroorotate_DH_CS"/>
</dbReference>
<dbReference type="NCBIfam" id="TIGR01037">
    <property type="entry name" value="pyrD_sub1_fam"/>
    <property type="match status" value="1"/>
</dbReference>
<dbReference type="PANTHER" id="PTHR48109">
    <property type="entry name" value="DIHYDROOROTATE DEHYDROGENASE (QUINONE), MITOCHONDRIAL-RELATED"/>
    <property type="match status" value="1"/>
</dbReference>
<dbReference type="PROSITE" id="PS00912">
    <property type="entry name" value="DHODEHASE_2"/>
    <property type="match status" value="1"/>
</dbReference>
<evidence type="ECO:0000256" key="1">
    <source>
        <dbReference type="ARBA" id="ARBA00004496"/>
    </source>
</evidence>
<comment type="subcellular location">
    <subcellularLocation>
        <location evidence="1 9">Cytoplasm</location>
    </subcellularLocation>
</comment>
<comment type="similarity">
    <text evidence="3 9">Belongs to the dihydroorotate dehydrogenase family. Type 1 subfamily.</text>
</comment>
<comment type="caution">
    <text evidence="11">The sequence shown here is derived from an EMBL/GenBank/DDBJ whole genome shotgun (WGS) entry which is preliminary data.</text>
</comment>
<comment type="catalytic activity">
    <reaction evidence="9">
        <text>(S)-dihydroorotate + A = orotate + AH2</text>
        <dbReference type="Rhea" id="RHEA:18073"/>
        <dbReference type="ChEBI" id="CHEBI:13193"/>
        <dbReference type="ChEBI" id="CHEBI:17499"/>
        <dbReference type="ChEBI" id="CHEBI:30839"/>
        <dbReference type="ChEBI" id="CHEBI:30864"/>
    </reaction>
</comment>
<dbReference type="InterPro" id="IPR012135">
    <property type="entry name" value="Dihydroorotate_DH_1_2"/>
</dbReference>
<feature type="binding site" evidence="9">
    <location>
        <begin position="242"/>
        <end position="243"/>
    </location>
    <ligand>
        <name>FMN</name>
        <dbReference type="ChEBI" id="CHEBI:58210"/>
    </ligand>
</feature>
<feature type="active site" description="Nucleophile" evidence="9">
    <location>
        <position position="129"/>
    </location>
</feature>
<dbReference type="Pfam" id="PF01180">
    <property type="entry name" value="DHO_dh"/>
    <property type="match status" value="1"/>
</dbReference>
<dbReference type="InterPro" id="IPR024920">
    <property type="entry name" value="Dihydroorotate_DH_1"/>
</dbReference>
<dbReference type="PROSITE" id="PS00911">
    <property type="entry name" value="DHODEHASE_1"/>
    <property type="match status" value="1"/>
</dbReference>
<name>A0A1Y1RZW1_9SPIO</name>
<dbReference type="RefSeq" id="WP_083048962.1">
    <property type="nucleotide sequence ID" value="NZ_MWQY01000005.1"/>
</dbReference>
<dbReference type="Proteomes" id="UP000192343">
    <property type="component" value="Unassembled WGS sequence"/>
</dbReference>
<feature type="domain" description="Dihydroorotate dehydrogenase catalytic" evidence="10">
    <location>
        <begin position="3"/>
        <end position="285"/>
    </location>
</feature>